<proteinExistence type="predicted"/>
<protein>
    <submittedName>
        <fullName evidence="1">Uncharacterized protein</fullName>
    </submittedName>
</protein>
<gene>
    <name evidence="1" type="ORF">EYF80_047164</name>
</gene>
<keyword evidence="2" id="KW-1185">Reference proteome</keyword>
<comment type="caution">
    <text evidence="1">The sequence shown here is derived from an EMBL/GenBank/DDBJ whole genome shotgun (WGS) entry which is preliminary data.</text>
</comment>
<evidence type="ECO:0000313" key="2">
    <source>
        <dbReference type="Proteomes" id="UP000314294"/>
    </source>
</evidence>
<evidence type="ECO:0000313" key="1">
    <source>
        <dbReference type="EMBL" id="TNN42638.1"/>
    </source>
</evidence>
<reference evidence="1 2" key="1">
    <citation type="submission" date="2019-03" db="EMBL/GenBank/DDBJ databases">
        <title>First draft genome of Liparis tanakae, snailfish: a comprehensive survey of snailfish specific genes.</title>
        <authorList>
            <person name="Kim W."/>
            <person name="Song I."/>
            <person name="Jeong J.-H."/>
            <person name="Kim D."/>
            <person name="Kim S."/>
            <person name="Ryu S."/>
            <person name="Song J.Y."/>
            <person name="Lee S.K."/>
        </authorList>
    </citation>
    <scope>NUCLEOTIDE SEQUENCE [LARGE SCALE GENOMIC DNA]</scope>
    <source>
        <tissue evidence="1">Muscle</tissue>
    </source>
</reference>
<dbReference type="Proteomes" id="UP000314294">
    <property type="component" value="Unassembled WGS sequence"/>
</dbReference>
<accession>A0A4Z2FNA9</accession>
<dbReference type="AlphaFoldDB" id="A0A4Z2FNA9"/>
<sequence>MSVLLMTLIPLTWWSSPPHLQHITPAVPLYKPFAHSCALPDWLVALAFNINPSTTVGRVSVEEIPPVWLAVSFVETVSDNKRPSCKRARRRPKPLF</sequence>
<organism evidence="1 2">
    <name type="scientific">Liparis tanakae</name>
    <name type="common">Tanaka's snailfish</name>
    <dbReference type="NCBI Taxonomy" id="230148"/>
    <lineage>
        <taxon>Eukaryota</taxon>
        <taxon>Metazoa</taxon>
        <taxon>Chordata</taxon>
        <taxon>Craniata</taxon>
        <taxon>Vertebrata</taxon>
        <taxon>Euteleostomi</taxon>
        <taxon>Actinopterygii</taxon>
        <taxon>Neopterygii</taxon>
        <taxon>Teleostei</taxon>
        <taxon>Neoteleostei</taxon>
        <taxon>Acanthomorphata</taxon>
        <taxon>Eupercaria</taxon>
        <taxon>Perciformes</taxon>
        <taxon>Cottioidei</taxon>
        <taxon>Cottales</taxon>
        <taxon>Liparidae</taxon>
        <taxon>Liparis</taxon>
    </lineage>
</organism>
<dbReference type="EMBL" id="SRLO01001022">
    <property type="protein sequence ID" value="TNN42638.1"/>
    <property type="molecule type" value="Genomic_DNA"/>
</dbReference>
<name>A0A4Z2FNA9_9TELE</name>